<evidence type="ECO:0000313" key="6">
    <source>
        <dbReference type="Proteomes" id="UP000007110"/>
    </source>
</evidence>
<dbReference type="GO" id="GO:0000425">
    <property type="term" value="P:pexophagy"/>
    <property type="evidence" value="ECO:0000318"/>
    <property type="project" value="GO_Central"/>
</dbReference>
<dbReference type="GO" id="GO:0061723">
    <property type="term" value="P:glycophagy"/>
    <property type="evidence" value="ECO:0000318"/>
    <property type="project" value="GO_Central"/>
</dbReference>
<evidence type="ECO:0008006" key="7">
    <source>
        <dbReference type="Google" id="ProtNLM"/>
    </source>
</evidence>
<dbReference type="GO" id="GO:0034497">
    <property type="term" value="P:protein localization to phagophore assembly site"/>
    <property type="evidence" value="ECO:0000318"/>
    <property type="project" value="GO_Central"/>
</dbReference>
<dbReference type="InterPro" id="IPR001680">
    <property type="entry name" value="WD40_rpt"/>
</dbReference>
<dbReference type="InterPro" id="IPR015943">
    <property type="entry name" value="WD40/YVTN_repeat-like_dom_sf"/>
</dbReference>
<dbReference type="RefSeq" id="XP_030852738.1">
    <property type="nucleotide sequence ID" value="XM_030996878.1"/>
</dbReference>
<organism evidence="5 6">
    <name type="scientific">Strongylocentrotus purpuratus</name>
    <name type="common">Purple sea urchin</name>
    <dbReference type="NCBI Taxonomy" id="7668"/>
    <lineage>
        <taxon>Eukaryota</taxon>
        <taxon>Metazoa</taxon>
        <taxon>Echinodermata</taxon>
        <taxon>Eleutherozoa</taxon>
        <taxon>Echinozoa</taxon>
        <taxon>Echinoidea</taxon>
        <taxon>Euechinoidea</taxon>
        <taxon>Echinacea</taxon>
        <taxon>Camarodonta</taxon>
        <taxon>Echinidea</taxon>
        <taxon>Strongylocentrotidae</taxon>
        <taxon>Strongylocentrotus</taxon>
    </lineage>
</organism>
<dbReference type="Pfam" id="PF21032">
    <property type="entry name" value="PROPPIN"/>
    <property type="match status" value="1"/>
</dbReference>
<sequence length="342" mass="37310">MATRGILSLRFNQDQGCFSCGTETGLLIYNADPLALKLRLDKEDVGSVCQVEMLHRTNLIAVVAGGATPKFAENTVLIWDNLKKKFILEFTFPALVLSVRLTRERLIVALRTKVYVYSFPDNPQKLMAIDTRPNPNGILEACPTSDHPLIVFPGHKSGSIQLVDLSLAQPGKSSAPITINAHQGDIHCIAINQEGSLVATASTKGTLIRVFDTLNKRLVIELRRGSDPATLYCINFSNDSAYLCASSDKGTVHIFALKDSSLNKRSSLAKVGLLGPYAESQWGLTNFTVPAECACICAFGPQSSVIAICIDGTFHKYVFTPEGGCNRQAYDEYLELGDDDEF</sequence>
<dbReference type="Gene3D" id="2.130.10.10">
    <property type="entry name" value="YVTN repeat-like/Quinoprotein amine dehydrogenase"/>
    <property type="match status" value="1"/>
</dbReference>
<evidence type="ECO:0000256" key="4">
    <source>
        <dbReference type="ARBA" id="ARBA00025740"/>
    </source>
</evidence>
<dbReference type="GO" id="GO:0000422">
    <property type="term" value="P:autophagy of mitochondrion"/>
    <property type="evidence" value="ECO:0000318"/>
    <property type="project" value="GO_Central"/>
</dbReference>
<dbReference type="InterPro" id="IPR036322">
    <property type="entry name" value="WD40_repeat_dom_sf"/>
</dbReference>
<reference evidence="5" key="2">
    <citation type="submission" date="2021-01" db="UniProtKB">
        <authorList>
            <consortium name="EnsemblMetazoa"/>
        </authorList>
    </citation>
    <scope>IDENTIFICATION</scope>
</reference>
<dbReference type="InParanoid" id="A0A7M7PQ09"/>
<dbReference type="GO" id="GO:0080025">
    <property type="term" value="F:phosphatidylinositol-3,5-bisphosphate binding"/>
    <property type="evidence" value="ECO:0000318"/>
    <property type="project" value="GO_Central"/>
</dbReference>
<dbReference type="FunFam" id="2.130.10.10:FF:002182">
    <property type="entry name" value="Predicted protein"/>
    <property type="match status" value="1"/>
</dbReference>
<dbReference type="KEGG" id="spu:577563"/>
<dbReference type="GO" id="GO:0032266">
    <property type="term" value="F:phosphatidylinositol-3-phosphate binding"/>
    <property type="evidence" value="ECO:0000318"/>
    <property type="project" value="GO_Central"/>
</dbReference>
<comment type="similarity">
    <text evidence="4">Belongs to the WD repeat PROPPIN family.</text>
</comment>
<dbReference type="SMART" id="SM00320">
    <property type="entry name" value="WD40"/>
    <property type="match status" value="2"/>
</dbReference>
<dbReference type="GO" id="GO:0034045">
    <property type="term" value="C:phagophore assembly site membrane"/>
    <property type="evidence" value="ECO:0000318"/>
    <property type="project" value="GO_Central"/>
</dbReference>
<keyword evidence="1" id="KW-0853">WD repeat</keyword>
<dbReference type="AlphaFoldDB" id="A0A7M7PQ09"/>
<keyword evidence="2" id="KW-0677">Repeat</keyword>
<dbReference type="GO" id="GO:0030674">
    <property type="term" value="F:protein-macromolecule adaptor activity"/>
    <property type="evidence" value="ECO:0000318"/>
    <property type="project" value="GO_Central"/>
</dbReference>
<dbReference type="FunCoup" id="A0A7M7PQ09">
    <property type="interactions" value="780"/>
</dbReference>
<name>A0A7M7PQ09_STRPU</name>
<dbReference type="OrthoDB" id="1667587at2759"/>
<evidence type="ECO:0000256" key="1">
    <source>
        <dbReference type="ARBA" id="ARBA00022574"/>
    </source>
</evidence>
<dbReference type="InterPro" id="IPR048720">
    <property type="entry name" value="PROPPIN"/>
</dbReference>
<proteinExistence type="inferred from homology"/>
<evidence type="ECO:0000256" key="3">
    <source>
        <dbReference type="ARBA" id="ARBA00023006"/>
    </source>
</evidence>
<evidence type="ECO:0000313" key="5">
    <source>
        <dbReference type="EnsemblMetazoa" id="XP_030852738"/>
    </source>
</evidence>
<keyword evidence="3" id="KW-0072">Autophagy</keyword>
<dbReference type="GO" id="GO:0005829">
    <property type="term" value="C:cytosol"/>
    <property type="evidence" value="ECO:0000318"/>
    <property type="project" value="GO_Central"/>
</dbReference>
<dbReference type="OMA" id="CEMLHRT"/>
<dbReference type="SUPFAM" id="SSF50978">
    <property type="entry name" value="WD40 repeat-like"/>
    <property type="match status" value="1"/>
</dbReference>
<evidence type="ECO:0000256" key="2">
    <source>
        <dbReference type="ARBA" id="ARBA00022737"/>
    </source>
</evidence>
<dbReference type="EnsemblMetazoa" id="XM_030996878">
    <property type="protein sequence ID" value="XP_030852738"/>
    <property type="gene ID" value="LOC577563"/>
</dbReference>
<reference evidence="6" key="1">
    <citation type="submission" date="2015-02" db="EMBL/GenBank/DDBJ databases">
        <title>Genome sequencing for Strongylocentrotus purpuratus.</title>
        <authorList>
            <person name="Murali S."/>
            <person name="Liu Y."/>
            <person name="Vee V."/>
            <person name="English A."/>
            <person name="Wang M."/>
            <person name="Skinner E."/>
            <person name="Han Y."/>
            <person name="Muzny D.M."/>
            <person name="Worley K.C."/>
            <person name="Gibbs R.A."/>
        </authorList>
    </citation>
    <scope>NUCLEOTIDE SEQUENCE</scope>
</reference>
<dbReference type="GO" id="GO:0044804">
    <property type="term" value="P:nucleophagy"/>
    <property type="evidence" value="ECO:0000318"/>
    <property type="project" value="GO_Central"/>
</dbReference>
<keyword evidence="6" id="KW-1185">Reference proteome</keyword>
<dbReference type="Proteomes" id="UP000007110">
    <property type="component" value="Unassembled WGS sequence"/>
</dbReference>
<protein>
    <recommendedName>
        <fullName evidence="7">WD repeat domain phosphoinositide-interacting protein 4</fullName>
    </recommendedName>
</protein>
<accession>A0A7M7PQ09</accession>
<dbReference type="PANTHER" id="PTHR11227">
    <property type="entry name" value="WD-REPEAT PROTEIN INTERACTING WITH PHOSPHOINOSIDES WIPI -RELATED"/>
    <property type="match status" value="1"/>
</dbReference>
<dbReference type="GeneID" id="577563"/>
<dbReference type="CTD" id="11152"/>